<comment type="caution">
    <text evidence="3">The sequence shown here is derived from an EMBL/GenBank/DDBJ whole genome shotgun (WGS) entry which is preliminary data.</text>
</comment>
<name>A0A0F9VT74_9ZZZZ</name>
<reference evidence="3" key="1">
    <citation type="journal article" date="2015" name="Nature">
        <title>Complex archaea that bridge the gap between prokaryotes and eukaryotes.</title>
        <authorList>
            <person name="Spang A."/>
            <person name="Saw J.H."/>
            <person name="Jorgensen S.L."/>
            <person name="Zaremba-Niedzwiedzka K."/>
            <person name="Martijn J."/>
            <person name="Lind A.E."/>
            <person name="van Eijk R."/>
            <person name="Schleper C."/>
            <person name="Guy L."/>
            <person name="Ettema T.J."/>
        </authorList>
    </citation>
    <scope>NUCLEOTIDE SEQUENCE</scope>
</reference>
<keyword evidence="2" id="KW-0472">Membrane</keyword>
<keyword evidence="2" id="KW-0812">Transmembrane</keyword>
<evidence type="ECO:0000313" key="3">
    <source>
        <dbReference type="EMBL" id="KKO03148.1"/>
    </source>
</evidence>
<accession>A0A0F9VT74</accession>
<evidence type="ECO:0000256" key="2">
    <source>
        <dbReference type="SAM" id="Phobius"/>
    </source>
</evidence>
<sequence>MRLKPLASILLATTLTTQLTACGTVFYPERRGQITGEIDSGVAILNGIGLLFYILPGVIAFAVDFATGAIYLPDARYSINPEQLQPAIRADGKIDKSKLQAILHRELNLDLPVEQAEESNQPLPSHYALLQGTPRA</sequence>
<proteinExistence type="predicted"/>
<gene>
    <name evidence="3" type="ORF">LCGC14_0100690</name>
</gene>
<evidence type="ECO:0000256" key="1">
    <source>
        <dbReference type="SAM" id="MobiDB-lite"/>
    </source>
</evidence>
<dbReference type="EMBL" id="LAZR01000028">
    <property type="protein sequence ID" value="KKO03148.1"/>
    <property type="molecule type" value="Genomic_DNA"/>
</dbReference>
<protein>
    <submittedName>
        <fullName evidence="3">Uncharacterized protein</fullName>
    </submittedName>
</protein>
<keyword evidence="2" id="KW-1133">Transmembrane helix</keyword>
<organism evidence="3">
    <name type="scientific">marine sediment metagenome</name>
    <dbReference type="NCBI Taxonomy" id="412755"/>
    <lineage>
        <taxon>unclassified sequences</taxon>
        <taxon>metagenomes</taxon>
        <taxon>ecological metagenomes</taxon>
    </lineage>
</organism>
<feature type="transmembrane region" description="Helical" evidence="2">
    <location>
        <begin position="50"/>
        <end position="72"/>
    </location>
</feature>
<feature type="region of interest" description="Disordered" evidence="1">
    <location>
        <begin position="117"/>
        <end position="136"/>
    </location>
</feature>
<dbReference type="AlphaFoldDB" id="A0A0F9VT74"/>